<accession>A0A922SWJ1</accession>
<name>A0A922SWJ1_9PLEO</name>
<organism evidence="1 2">
    <name type="scientific">Pyrenophora tritici-repentis</name>
    <dbReference type="NCBI Taxonomy" id="45151"/>
    <lineage>
        <taxon>Eukaryota</taxon>
        <taxon>Fungi</taxon>
        <taxon>Dikarya</taxon>
        <taxon>Ascomycota</taxon>
        <taxon>Pezizomycotina</taxon>
        <taxon>Dothideomycetes</taxon>
        <taxon>Pleosporomycetidae</taxon>
        <taxon>Pleosporales</taxon>
        <taxon>Pleosporineae</taxon>
        <taxon>Pleosporaceae</taxon>
        <taxon>Pyrenophora</taxon>
    </lineage>
</organism>
<dbReference type="Proteomes" id="UP000249757">
    <property type="component" value="Unassembled WGS sequence"/>
</dbReference>
<comment type="caution">
    <text evidence="1">The sequence shown here is derived from an EMBL/GenBank/DDBJ whole genome shotgun (WGS) entry which is preliminary data.</text>
</comment>
<gene>
    <name evidence="1" type="ORF">Ptr86124_011567</name>
</gene>
<keyword evidence="2" id="KW-1185">Reference proteome</keyword>
<evidence type="ECO:0000313" key="1">
    <source>
        <dbReference type="EMBL" id="KAI1509487.1"/>
    </source>
</evidence>
<dbReference type="AlphaFoldDB" id="A0A922SWJ1"/>
<reference evidence="2" key="1">
    <citation type="journal article" date="2022" name="Microb. Genom.">
        <title>A global pangenome for the wheat fungal pathogen Pyrenophora tritici-repentis and prediction of effector protein structural homology.</title>
        <authorList>
            <person name="Moolhuijzen P.M."/>
            <person name="See P.T."/>
            <person name="Shi G."/>
            <person name="Powell H.R."/>
            <person name="Cockram J."/>
            <person name="Jorgensen L.N."/>
            <person name="Benslimane H."/>
            <person name="Strelkov S.E."/>
            <person name="Turner J."/>
            <person name="Liu Z."/>
            <person name="Moffat C.S."/>
        </authorList>
    </citation>
    <scope>NUCLEOTIDE SEQUENCE [LARGE SCALE GENOMIC DNA]</scope>
</reference>
<proteinExistence type="predicted"/>
<protein>
    <submittedName>
        <fullName evidence="1">Uncharacterized protein</fullName>
    </submittedName>
</protein>
<sequence>MQAAQPPTDPNTSLRPMLIWAKVELEREPRPEEGPLP</sequence>
<dbReference type="EMBL" id="NRDI02000020">
    <property type="protein sequence ID" value="KAI1509487.1"/>
    <property type="molecule type" value="Genomic_DNA"/>
</dbReference>
<evidence type="ECO:0000313" key="2">
    <source>
        <dbReference type="Proteomes" id="UP000249757"/>
    </source>
</evidence>